<evidence type="ECO:0000313" key="4">
    <source>
        <dbReference type="RefSeq" id="XP_028031922.1"/>
    </source>
</evidence>
<gene>
    <name evidence="4" type="primary">LOC114244347</name>
</gene>
<evidence type="ECO:0000313" key="3">
    <source>
        <dbReference type="Proteomes" id="UP000504629"/>
    </source>
</evidence>
<sequence length="159" mass="18049">MNSNRDTRPLVPGDPAIPDYSSGYGNGGAGGAKNTRQRHGYHPQKRRPLALVTHNVHTLRLDEKLVELEEEMDKLRWDIVRLSEIRRQGEDTITLQSSHLFFYRVGEQKSYRFTLPQTHADDEGEGLYEDVSRVLHSSKIHFTVVIGDFNATLGCTSND</sequence>
<dbReference type="OrthoDB" id="5824787at2759"/>
<name>A0A6J2JSK3_BOMMA</name>
<organism evidence="3 4">
    <name type="scientific">Bombyx mandarina</name>
    <name type="common">Wild silk moth</name>
    <name type="synonym">Wild silkworm</name>
    <dbReference type="NCBI Taxonomy" id="7092"/>
    <lineage>
        <taxon>Eukaryota</taxon>
        <taxon>Metazoa</taxon>
        <taxon>Ecdysozoa</taxon>
        <taxon>Arthropoda</taxon>
        <taxon>Hexapoda</taxon>
        <taxon>Insecta</taxon>
        <taxon>Pterygota</taxon>
        <taxon>Neoptera</taxon>
        <taxon>Endopterygota</taxon>
        <taxon>Lepidoptera</taxon>
        <taxon>Glossata</taxon>
        <taxon>Ditrysia</taxon>
        <taxon>Bombycoidea</taxon>
        <taxon>Bombycidae</taxon>
        <taxon>Bombycinae</taxon>
        <taxon>Bombyx</taxon>
    </lineage>
</organism>
<dbReference type="InterPro" id="IPR036691">
    <property type="entry name" value="Endo/exonu/phosph_ase_sf"/>
</dbReference>
<reference evidence="4" key="1">
    <citation type="submission" date="2025-08" db="UniProtKB">
        <authorList>
            <consortium name="RefSeq"/>
        </authorList>
    </citation>
    <scope>IDENTIFICATION</scope>
    <source>
        <tissue evidence="4">Silk gland</tissue>
    </source>
</reference>
<keyword evidence="1" id="KW-0175">Coiled coil</keyword>
<protein>
    <submittedName>
        <fullName evidence="4">Uncharacterized protein LOC114244347</fullName>
    </submittedName>
</protein>
<feature type="region of interest" description="Disordered" evidence="2">
    <location>
        <begin position="1"/>
        <end position="43"/>
    </location>
</feature>
<evidence type="ECO:0000256" key="1">
    <source>
        <dbReference type="SAM" id="Coils"/>
    </source>
</evidence>
<dbReference type="RefSeq" id="XP_028031922.1">
    <property type="nucleotide sequence ID" value="XM_028176121.1"/>
</dbReference>
<feature type="coiled-coil region" evidence="1">
    <location>
        <begin position="58"/>
        <end position="85"/>
    </location>
</feature>
<dbReference type="AlphaFoldDB" id="A0A6J2JSK3"/>
<dbReference type="GeneID" id="114244347"/>
<dbReference type="SUPFAM" id="SSF56219">
    <property type="entry name" value="DNase I-like"/>
    <property type="match status" value="1"/>
</dbReference>
<evidence type="ECO:0000256" key="2">
    <source>
        <dbReference type="SAM" id="MobiDB-lite"/>
    </source>
</evidence>
<dbReference type="KEGG" id="bman:114244347"/>
<accession>A0A6J2JSK3</accession>
<dbReference type="Proteomes" id="UP000504629">
    <property type="component" value="Unplaced"/>
</dbReference>
<keyword evidence="3" id="KW-1185">Reference proteome</keyword>
<proteinExistence type="predicted"/>